<dbReference type="AlphaFoldDB" id="A0A0A1XSI6"/>
<dbReference type="InterPro" id="IPR031935">
    <property type="entry name" value="DUF4770"/>
</dbReference>
<protein>
    <submittedName>
        <fullName evidence="4">tRNA pseudouridine synthase B</fullName>
    </submittedName>
</protein>
<evidence type="ECO:0000259" key="2">
    <source>
        <dbReference type="Pfam" id="PF15994"/>
    </source>
</evidence>
<dbReference type="Pfam" id="PF15995">
    <property type="entry name" value="DUF4771"/>
    <property type="match status" value="1"/>
</dbReference>
<feature type="domain" description="DUF4770" evidence="2">
    <location>
        <begin position="58"/>
        <end position="225"/>
    </location>
</feature>
<feature type="region of interest" description="Disordered" evidence="1">
    <location>
        <begin position="132"/>
        <end position="166"/>
    </location>
</feature>
<accession>A0A0A1XSI6</accession>
<reference evidence="4" key="1">
    <citation type="submission" date="2014-11" db="EMBL/GenBank/DDBJ databases">
        <authorList>
            <person name="Geib S."/>
        </authorList>
    </citation>
    <scope>NUCLEOTIDE SEQUENCE</scope>
</reference>
<evidence type="ECO:0000259" key="3">
    <source>
        <dbReference type="Pfam" id="PF15995"/>
    </source>
</evidence>
<feature type="compositionally biased region" description="Basic residues" evidence="1">
    <location>
        <begin position="135"/>
        <end position="148"/>
    </location>
</feature>
<reference evidence="4" key="2">
    <citation type="journal article" date="2015" name="Gigascience">
        <title>Reconstructing a comprehensive transcriptome assembly of a white-pupal translocated strain of the pest fruit fly Bactrocera cucurbitae.</title>
        <authorList>
            <person name="Sim S.B."/>
            <person name="Calla B."/>
            <person name="Hall B."/>
            <person name="DeRego T."/>
            <person name="Geib S.M."/>
        </authorList>
    </citation>
    <scope>NUCLEOTIDE SEQUENCE</scope>
</reference>
<name>A0A0A1XSI6_ZEUCU</name>
<gene>
    <name evidence="4" type="primary">truB_0</name>
    <name evidence="4" type="ORF">g.51262</name>
</gene>
<dbReference type="Pfam" id="PF15994">
    <property type="entry name" value="DUF4770"/>
    <property type="match status" value="1"/>
</dbReference>
<organism evidence="4">
    <name type="scientific">Zeugodacus cucurbitae</name>
    <name type="common">Melon fruit fly</name>
    <name type="synonym">Bactrocera cucurbitae</name>
    <dbReference type="NCBI Taxonomy" id="28588"/>
    <lineage>
        <taxon>Eukaryota</taxon>
        <taxon>Metazoa</taxon>
        <taxon>Ecdysozoa</taxon>
        <taxon>Arthropoda</taxon>
        <taxon>Hexapoda</taxon>
        <taxon>Insecta</taxon>
        <taxon>Pterygota</taxon>
        <taxon>Neoptera</taxon>
        <taxon>Endopterygota</taxon>
        <taxon>Diptera</taxon>
        <taxon>Brachycera</taxon>
        <taxon>Muscomorpha</taxon>
        <taxon>Tephritoidea</taxon>
        <taxon>Tephritidae</taxon>
        <taxon>Zeugodacus</taxon>
        <taxon>Zeugodacus</taxon>
    </lineage>
</organism>
<dbReference type="EMBL" id="GBXI01000340">
    <property type="protein sequence ID" value="JAD13952.1"/>
    <property type="molecule type" value="Transcribed_RNA"/>
</dbReference>
<dbReference type="InterPro" id="IPR031936">
    <property type="entry name" value="DUF4771"/>
</dbReference>
<dbReference type="PANTHER" id="PTHR41967">
    <property type="entry name" value="FI19406P1-RELATED"/>
    <property type="match status" value="1"/>
</dbReference>
<sequence length="724" mass="85885">MLSSRKEKQFLFSFMNDRDVPAWYRGTSPFQTEAADELANSIRDDSAQETSHRVRNCLNRLGLIPAVHDKDLKMLMKLSGGNDLAFLWFLMELYYKMPGDEYSSLNEQLILTSIAHLDMVTTLRELDNILPPGHASKRQLEKRRKQRLRDKSWQGQPQKLSKKHSSPYFNKLERPVQYGKPLEVERPDFKVKFFRYEIYKDPNYVPPNEENRWYARHVFNSAKRISNITIRDVLNNLGDHFDLIPSISNRALEVINYALSMHDMKNMKNKVLCKKHQDEEEEARLRRTRFILKQREKCVETLPLFRKKKEAQRERIQKMLDTDVEMYRLHYQKQLRSHKGDQTYIRLLDKDGYCEHLIEDDQEENCSPIGPCPGTPSLLSMVASHISRYAQLSDSKLNELSKVESLLMNRTHRLSFGQRDSQRYQYLNTTPTPPSSERYFVGPTDNKPYHFSYTKIFRYKDENDKRIFIKEKCVEAMENKEPHIPKLDDLTPDLAKLAKKSADQTWDENKEEMLQADVNNVLQESPLPVDPYPPDMPRLPFYDCEDTKLMNEMLRIALVHMRKNPKYVLASLPDADKLPMLREWIYQRYGKRYTRAQRIKELNNSIKIMNVLQKLKLRAVLPKSTEIGTQYLQSYKCHKYIMKKVGIARRQFYDRVNSDLLKRARFFWFALRISLCALPTRATFFAYLPARQVDNYIFKPWKLSERMEAKAEWEKRRTKAPRDK</sequence>
<feature type="domain" description="DUF4771" evidence="3">
    <location>
        <begin position="541"/>
        <end position="694"/>
    </location>
</feature>
<evidence type="ECO:0000313" key="4">
    <source>
        <dbReference type="EMBL" id="JAD13952.1"/>
    </source>
</evidence>
<evidence type="ECO:0000256" key="1">
    <source>
        <dbReference type="SAM" id="MobiDB-lite"/>
    </source>
</evidence>
<proteinExistence type="predicted"/>
<dbReference type="PANTHER" id="PTHR41967:SF6">
    <property type="entry name" value="FI19406P1-RELATED"/>
    <property type="match status" value="1"/>
</dbReference>